<evidence type="ECO:0000313" key="9">
    <source>
        <dbReference type="EMBL" id="KAF5762802.1"/>
    </source>
</evidence>
<keyword evidence="3" id="KW-0238">DNA-binding</keyword>
<dbReference type="GO" id="GO:0000976">
    <property type="term" value="F:transcription cis-regulatory region binding"/>
    <property type="evidence" value="ECO:0000318"/>
    <property type="project" value="GO_Central"/>
</dbReference>
<evidence type="ECO:0000256" key="3">
    <source>
        <dbReference type="ARBA" id="ARBA00023125"/>
    </source>
</evidence>
<evidence type="ECO:0000259" key="8">
    <source>
        <dbReference type="PROSITE" id="PS50811"/>
    </source>
</evidence>
<keyword evidence="7" id="KW-0472">Membrane</keyword>
<comment type="caution">
    <text evidence="9">The sequence shown here is derived from an EMBL/GenBank/DDBJ whole genome shotgun (WGS) entry which is preliminary data.</text>
</comment>
<comment type="subcellular location">
    <subcellularLocation>
        <location evidence="1">Nucleus</location>
    </subcellularLocation>
</comment>
<dbReference type="Gramene" id="mRNA:HanXRQr2_Chr15g0672991">
    <property type="protein sequence ID" value="mRNA:HanXRQr2_Chr15g0672991"/>
    <property type="gene ID" value="HanXRQr2_Chr15g0672991"/>
</dbReference>
<keyword evidence="2" id="KW-0805">Transcription regulation</keyword>
<dbReference type="SUPFAM" id="SSF118290">
    <property type="entry name" value="WRKY DNA-binding domain"/>
    <property type="match status" value="1"/>
</dbReference>
<dbReference type="AlphaFoldDB" id="A0A9K3DWD5"/>
<accession>A0A9K3DWD5</accession>
<proteinExistence type="predicted"/>
<evidence type="ECO:0000256" key="5">
    <source>
        <dbReference type="ARBA" id="ARBA00023242"/>
    </source>
</evidence>
<dbReference type="Gene3D" id="2.20.25.80">
    <property type="entry name" value="WRKY domain"/>
    <property type="match status" value="1"/>
</dbReference>
<evidence type="ECO:0000256" key="6">
    <source>
        <dbReference type="SAM" id="MobiDB-lite"/>
    </source>
</evidence>
<keyword evidence="7" id="KW-0812">Transmembrane</keyword>
<evidence type="ECO:0000256" key="7">
    <source>
        <dbReference type="SAM" id="Phobius"/>
    </source>
</evidence>
<gene>
    <name evidence="9" type="ORF">HanXRQr2_Chr15g0672991</name>
</gene>
<evidence type="ECO:0000313" key="10">
    <source>
        <dbReference type="Proteomes" id="UP000215914"/>
    </source>
</evidence>
<name>A0A9K3DWD5_HELAN</name>
<evidence type="ECO:0000256" key="4">
    <source>
        <dbReference type="ARBA" id="ARBA00023163"/>
    </source>
</evidence>
<dbReference type="PANTHER" id="PTHR32096">
    <property type="entry name" value="WRKY TRANSCRIPTION FACTOR 30-RELATED-RELATED"/>
    <property type="match status" value="1"/>
</dbReference>
<sequence>MSEIGEVHVVDLVIYYFISFSLYLLLNCLALMLPSSSYFLLQFHPFNKLFSSYKQDQNGRFSSFKEKVDDKIVVKVKLEENEGKKKSEQNPSLDCWSWRKYGQKPIKGSPHPRGYYKCSTSKSCLAKKQVEICRTDASMLIVTYTSTHNHPNPNISKQPKNDPKSEVNTTLESDQENEEQKPIITPRNDDFPYTKTLEEETCLAVNLENKFFDKEPLSYPDLMKSSTSKTEENDFYDELEELPMSSSSFKSFMSSDFFEERVLVQPS</sequence>
<feature type="region of interest" description="Disordered" evidence="6">
    <location>
        <begin position="146"/>
        <end position="190"/>
    </location>
</feature>
<dbReference type="InterPro" id="IPR044810">
    <property type="entry name" value="WRKY_plant"/>
</dbReference>
<protein>
    <submittedName>
        <fullName evidence="9">Transcription factor WRKY family</fullName>
    </submittedName>
</protein>
<dbReference type="InterPro" id="IPR003657">
    <property type="entry name" value="WRKY_dom"/>
</dbReference>
<evidence type="ECO:0000256" key="2">
    <source>
        <dbReference type="ARBA" id="ARBA00023015"/>
    </source>
</evidence>
<feature type="domain" description="WRKY" evidence="8">
    <location>
        <begin position="87"/>
        <end position="153"/>
    </location>
</feature>
<feature type="compositionally biased region" description="Polar residues" evidence="6">
    <location>
        <begin position="146"/>
        <end position="158"/>
    </location>
</feature>
<keyword evidence="10" id="KW-1185">Reference proteome</keyword>
<keyword evidence="5" id="KW-0539">Nucleus</keyword>
<keyword evidence="4" id="KW-0804">Transcription</keyword>
<dbReference type="SMART" id="SM00774">
    <property type="entry name" value="WRKY"/>
    <property type="match status" value="1"/>
</dbReference>
<feature type="transmembrane region" description="Helical" evidence="7">
    <location>
        <begin position="12"/>
        <end position="33"/>
    </location>
</feature>
<keyword evidence="7" id="KW-1133">Transmembrane helix</keyword>
<dbReference type="GO" id="GO:0005634">
    <property type="term" value="C:nucleus"/>
    <property type="evidence" value="ECO:0000318"/>
    <property type="project" value="GO_Central"/>
</dbReference>
<reference evidence="9" key="1">
    <citation type="journal article" date="2017" name="Nature">
        <title>The sunflower genome provides insights into oil metabolism, flowering and Asterid evolution.</title>
        <authorList>
            <person name="Badouin H."/>
            <person name="Gouzy J."/>
            <person name="Grassa C.J."/>
            <person name="Murat F."/>
            <person name="Staton S.E."/>
            <person name="Cottret L."/>
            <person name="Lelandais-Briere C."/>
            <person name="Owens G.L."/>
            <person name="Carrere S."/>
            <person name="Mayjonade B."/>
            <person name="Legrand L."/>
            <person name="Gill N."/>
            <person name="Kane N.C."/>
            <person name="Bowers J.E."/>
            <person name="Hubner S."/>
            <person name="Bellec A."/>
            <person name="Berard A."/>
            <person name="Berges H."/>
            <person name="Blanchet N."/>
            <person name="Boniface M.C."/>
            <person name="Brunel D."/>
            <person name="Catrice O."/>
            <person name="Chaidir N."/>
            <person name="Claudel C."/>
            <person name="Donnadieu C."/>
            <person name="Faraut T."/>
            <person name="Fievet G."/>
            <person name="Helmstetter N."/>
            <person name="King M."/>
            <person name="Knapp S.J."/>
            <person name="Lai Z."/>
            <person name="Le Paslier M.C."/>
            <person name="Lippi Y."/>
            <person name="Lorenzon L."/>
            <person name="Mandel J.R."/>
            <person name="Marage G."/>
            <person name="Marchand G."/>
            <person name="Marquand E."/>
            <person name="Bret-Mestries E."/>
            <person name="Morien E."/>
            <person name="Nambeesan S."/>
            <person name="Nguyen T."/>
            <person name="Pegot-Espagnet P."/>
            <person name="Pouilly N."/>
            <person name="Raftis F."/>
            <person name="Sallet E."/>
            <person name="Schiex T."/>
            <person name="Thomas J."/>
            <person name="Vandecasteele C."/>
            <person name="Vares D."/>
            <person name="Vear F."/>
            <person name="Vautrin S."/>
            <person name="Crespi M."/>
            <person name="Mangin B."/>
            <person name="Burke J.M."/>
            <person name="Salse J."/>
            <person name="Munos S."/>
            <person name="Vincourt P."/>
            <person name="Rieseberg L.H."/>
            <person name="Langlade N.B."/>
        </authorList>
    </citation>
    <scope>NUCLEOTIDE SEQUENCE</scope>
    <source>
        <tissue evidence="9">Leaves</tissue>
    </source>
</reference>
<dbReference type="PROSITE" id="PS50811">
    <property type="entry name" value="WRKY"/>
    <property type="match status" value="1"/>
</dbReference>
<dbReference type="Pfam" id="PF03106">
    <property type="entry name" value="WRKY"/>
    <property type="match status" value="1"/>
</dbReference>
<organism evidence="9 10">
    <name type="scientific">Helianthus annuus</name>
    <name type="common">Common sunflower</name>
    <dbReference type="NCBI Taxonomy" id="4232"/>
    <lineage>
        <taxon>Eukaryota</taxon>
        <taxon>Viridiplantae</taxon>
        <taxon>Streptophyta</taxon>
        <taxon>Embryophyta</taxon>
        <taxon>Tracheophyta</taxon>
        <taxon>Spermatophyta</taxon>
        <taxon>Magnoliopsida</taxon>
        <taxon>eudicotyledons</taxon>
        <taxon>Gunneridae</taxon>
        <taxon>Pentapetalae</taxon>
        <taxon>asterids</taxon>
        <taxon>campanulids</taxon>
        <taxon>Asterales</taxon>
        <taxon>Asteraceae</taxon>
        <taxon>Asteroideae</taxon>
        <taxon>Heliantheae alliance</taxon>
        <taxon>Heliantheae</taxon>
        <taxon>Helianthus</taxon>
    </lineage>
</organism>
<dbReference type="PANTHER" id="PTHR32096:SF18">
    <property type="entry name" value="DISEASE RESISTANCE PROTEIN RRS1B-RELATED"/>
    <property type="match status" value="1"/>
</dbReference>
<evidence type="ECO:0000256" key="1">
    <source>
        <dbReference type="ARBA" id="ARBA00004123"/>
    </source>
</evidence>
<dbReference type="GO" id="GO:0003700">
    <property type="term" value="F:DNA-binding transcription factor activity"/>
    <property type="evidence" value="ECO:0000318"/>
    <property type="project" value="GO_Central"/>
</dbReference>
<dbReference type="Proteomes" id="UP000215914">
    <property type="component" value="Unassembled WGS sequence"/>
</dbReference>
<reference evidence="9" key="2">
    <citation type="submission" date="2020-06" db="EMBL/GenBank/DDBJ databases">
        <title>Helianthus annuus Genome sequencing and assembly Release 2.</title>
        <authorList>
            <person name="Gouzy J."/>
            <person name="Langlade N."/>
            <person name="Munos S."/>
        </authorList>
    </citation>
    <scope>NUCLEOTIDE SEQUENCE</scope>
    <source>
        <tissue evidence="9">Leaves</tissue>
    </source>
</reference>
<dbReference type="EMBL" id="MNCJ02000330">
    <property type="protein sequence ID" value="KAF5762802.1"/>
    <property type="molecule type" value="Genomic_DNA"/>
</dbReference>
<dbReference type="InterPro" id="IPR036576">
    <property type="entry name" value="WRKY_dom_sf"/>
</dbReference>